<evidence type="ECO:0000313" key="3">
    <source>
        <dbReference type="Proteomes" id="UP000008983"/>
    </source>
</evidence>
<sequence length="93" mass="10952">MGFPTDMFPVLFTIPRVAGWLAHWNEFITDPENKIVRPRQNYQGLANKNYVDINERPEKQSYLHSIKSTATKRRQSSNEYLQEQKENKAANRV</sequence>
<dbReference type="PANTHER" id="PTHR42871">
    <property type="entry name" value="CITRATE SYNTHASE"/>
    <property type="match status" value="1"/>
</dbReference>
<accession>G0R3V1</accession>
<dbReference type="EMBL" id="GL984313">
    <property type="protein sequence ID" value="EGR27858.1"/>
    <property type="molecule type" value="Genomic_DNA"/>
</dbReference>
<protein>
    <recommendedName>
        <fullName evidence="4">Citrate synthase</fullName>
    </recommendedName>
</protein>
<keyword evidence="3" id="KW-1185">Reference proteome</keyword>
<dbReference type="GO" id="GO:0046912">
    <property type="term" value="F:acyltransferase activity, acyl groups converted into alkyl on transfer"/>
    <property type="evidence" value="ECO:0007669"/>
    <property type="project" value="InterPro"/>
</dbReference>
<dbReference type="RefSeq" id="XP_004027203.1">
    <property type="nucleotide sequence ID" value="XM_004027154.1"/>
</dbReference>
<feature type="region of interest" description="Disordered" evidence="1">
    <location>
        <begin position="67"/>
        <end position="93"/>
    </location>
</feature>
<dbReference type="Gene3D" id="1.10.580.10">
    <property type="entry name" value="Citrate Synthase, domain 1"/>
    <property type="match status" value="1"/>
</dbReference>
<evidence type="ECO:0000256" key="1">
    <source>
        <dbReference type="SAM" id="MobiDB-lite"/>
    </source>
</evidence>
<dbReference type="eggNOG" id="KOG2617">
    <property type="taxonomic scope" value="Eukaryota"/>
</dbReference>
<dbReference type="InterPro" id="IPR016142">
    <property type="entry name" value="Citrate_synth-like_lrg_a-sub"/>
</dbReference>
<feature type="compositionally biased region" description="Basic and acidic residues" evidence="1">
    <location>
        <begin position="82"/>
        <end position="93"/>
    </location>
</feature>
<gene>
    <name evidence="2" type="ORF">IMG5_187630</name>
</gene>
<dbReference type="STRING" id="857967.G0R3V1"/>
<dbReference type="Pfam" id="PF00285">
    <property type="entry name" value="Citrate_synt"/>
    <property type="match status" value="1"/>
</dbReference>
<dbReference type="Proteomes" id="UP000008983">
    <property type="component" value="Unassembled WGS sequence"/>
</dbReference>
<dbReference type="OrthoDB" id="435022at2759"/>
<proteinExistence type="predicted"/>
<dbReference type="InterPro" id="IPR036969">
    <property type="entry name" value="Citrate_synthase_sf"/>
</dbReference>
<name>G0R3V1_ICHMU</name>
<dbReference type="AlphaFoldDB" id="G0R3V1"/>
<dbReference type="GeneID" id="14903923"/>
<dbReference type="PANTHER" id="PTHR42871:SF1">
    <property type="entry name" value="CITRATE SYNTHASE"/>
    <property type="match status" value="1"/>
</dbReference>
<dbReference type="SUPFAM" id="SSF48256">
    <property type="entry name" value="Citrate synthase"/>
    <property type="match status" value="1"/>
</dbReference>
<reference evidence="2 3" key="1">
    <citation type="submission" date="2011-07" db="EMBL/GenBank/DDBJ databases">
        <authorList>
            <person name="Coyne R."/>
            <person name="Brami D."/>
            <person name="Johnson J."/>
            <person name="Hostetler J."/>
            <person name="Hannick L."/>
            <person name="Clark T."/>
            <person name="Cassidy-Hanley D."/>
            <person name="Inman J."/>
        </authorList>
    </citation>
    <scope>NUCLEOTIDE SEQUENCE [LARGE SCALE GENOMIC DNA]</scope>
    <source>
        <strain evidence="2 3">G5</strain>
    </source>
</reference>
<organism evidence="2 3">
    <name type="scientific">Ichthyophthirius multifiliis</name>
    <name type="common">White spot disease agent</name>
    <name type="synonym">Ich</name>
    <dbReference type="NCBI Taxonomy" id="5932"/>
    <lineage>
        <taxon>Eukaryota</taxon>
        <taxon>Sar</taxon>
        <taxon>Alveolata</taxon>
        <taxon>Ciliophora</taxon>
        <taxon>Intramacronucleata</taxon>
        <taxon>Oligohymenophorea</taxon>
        <taxon>Hymenostomatida</taxon>
        <taxon>Ophryoglenina</taxon>
        <taxon>Ichthyophthirius</taxon>
    </lineage>
</organism>
<dbReference type="InParanoid" id="G0R3V1"/>
<evidence type="ECO:0008006" key="4">
    <source>
        <dbReference type="Google" id="ProtNLM"/>
    </source>
</evidence>
<evidence type="ECO:0000313" key="2">
    <source>
        <dbReference type="EMBL" id="EGR27858.1"/>
    </source>
</evidence>
<dbReference type="InterPro" id="IPR002020">
    <property type="entry name" value="Citrate_synthase"/>
</dbReference>